<evidence type="ECO:0000259" key="5">
    <source>
        <dbReference type="PROSITE" id="PS51898"/>
    </source>
</evidence>
<organism evidence="7 8">
    <name type="scientific">Paraburkholderia podalyriae</name>
    <dbReference type="NCBI Taxonomy" id="1938811"/>
    <lineage>
        <taxon>Bacteria</taxon>
        <taxon>Pseudomonadati</taxon>
        <taxon>Pseudomonadota</taxon>
        <taxon>Betaproteobacteria</taxon>
        <taxon>Burkholderiales</taxon>
        <taxon>Burkholderiaceae</taxon>
        <taxon>Paraburkholderia</taxon>
    </lineage>
</organism>
<keyword evidence="8" id="KW-1185">Reference proteome</keyword>
<dbReference type="InterPro" id="IPR011010">
    <property type="entry name" value="DNA_brk_join_enz"/>
</dbReference>
<name>A0ABR7Q2V2_9BURK</name>
<evidence type="ECO:0000313" key="7">
    <source>
        <dbReference type="EMBL" id="MBC8752880.1"/>
    </source>
</evidence>
<dbReference type="Gene3D" id="1.10.443.10">
    <property type="entry name" value="Intergrase catalytic core"/>
    <property type="match status" value="1"/>
</dbReference>
<dbReference type="RefSeq" id="WP_187639699.1">
    <property type="nucleotide sequence ID" value="NZ_VZQQ01000193.1"/>
</dbReference>
<protein>
    <submittedName>
        <fullName evidence="7">Tyrosine-type recombinase/integrase</fullName>
    </submittedName>
</protein>
<proteinExistence type="predicted"/>
<keyword evidence="2 4" id="KW-0238">DNA-binding</keyword>
<evidence type="ECO:0000256" key="3">
    <source>
        <dbReference type="ARBA" id="ARBA00023172"/>
    </source>
</evidence>
<dbReference type="InterPro" id="IPR010998">
    <property type="entry name" value="Integrase_recombinase_N"/>
</dbReference>
<dbReference type="CDD" id="cd01188">
    <property type="entry name" value="INT_RitA_C_like"/>
    <property type="match status" value="1"/>
</dbReference>
<evidence type="ECO:0000313" key="8">
    <source>
        <dbReference type="Proteomes" id="UP000736373"/>
    </source>
</evidence>
<dbReference type="Pfam" id="PF00589">
    <property type="entry name" value="Phage_integrase"/>
    <property type="match status" value="1"/>
</dbReference>
<keyword evidence="3" id="KW-0233">DNA recombination</keyword>
<dbReference type="Gene3D" id="1.10.150.130">
    <property type="match status" value="1"/>
</dbReference>
<evidence type="ECO:0000259" key="6">
    <source>
        <dbReference type="PROSITE" id="PS51900"/>
    </source>
</evidence>
<evidence type="ECO:0000256" key="2">
    <source>
        <dbReference type="ARBA" id="ARBA00023125"/>
    </source>
</evidence>
<dbReference type="InterPro" id="IPR013762">
    <property type="entry name" value="Integrase-like_cat_sf"/>
</dbReference>
<dbReference type="SUPFAM" id="SSF56349">
    <property type="entry name" value="DNA breaking-rejoining enzymes"/>
    <property type="match status" value="1"/>
</dbReference>
<dbReference type="InterPro" id="IPR002104">
    <property type="entry name" value="Integrase_catalytic"/>
</dbReference>
<sequence>MKCTIRDHIVLSRPPEGPVAVHIVAFANSIAEQGYSVQSLQYKVRLAAAFSRWLERTGINLRSVCPDHAVRYLRYRARRVRPCPGDRAALRHLIDFLDREGLISRQKIPARRPTPVESCVQAYEEYLREARALAEATIVNYVPFIKDFLEDCFGDGRVRLSHLRACDVVRFVQRQAARLHLKRAKLMTTALRSFLRYACYRGDITLDLAAAVPVVANWSMPSIPRAIPAEQTRKLLASIDRQTSVGRRDYAILLLLARLGLRSGEVAFLELEDIDWNTGHLSVHGKSGQHTGLPLLTDVGKAIAAYLRYGRSRSASRRVFLRSKAPVTGFHDASGVGSIVRHSLQRAGIDSPTMGAHQFRHGLASEMLRHGASLGEIGELLGHRHPQTTKIYTKVDIKALRTLALPWPGGVR</sequence>
<feature type="domain" description="Core-binding (CB)" evidence="6">
    <location>
        <begin position="114"/>
        <end position="199"/>
    </location>
</feature>
<dbReference type="PROSITE" id="PS51900">
    <property type="entry name" value="CB"/>
    <property type="match status" value="1"/>
</dbReference>
<dbReference type="EMBL" id="VZQQ01000193">
    <property type="protein sequence ID" value="MBC8752880.1"/>
    <property type="molecule type" value="Genomic_DNA"/>
</dbReference>
<comment type="caution">
    <text evidence="7">The sequence shown here is derived from an EMBL/GenBank/DDBJ whole genome shotgun (WGS) entry which is preliminary data.</text>
</comment>
<evidence type="ECO:0000256" key="1">
    <source>
        <dbReference type="ARBA" id="ARBA00022908"/>
    </source>
</evidence>
<gene>
    <name evidence="7" type="ORF">F6X42_43145</name>
</gene>
<feature type="domain" description="Tyr recombinase" evidence="5">
    <location>
        <begin position="222"/>
        <end position="405"/>
    </location>
</feature>
<evidence type="ECO:0000256" key="4">
    <source>
        <dbReference type="PROSITE-ProRule" id="PRU01248"/>
    </source>
</evidence>
<dbReference type="Proteomes" id="UP000736373">
    <property type="component" value="Unassembled WGS sequence"/>
</dbReference>
<accession>A0ABR7Q2V2</accession>
<dbReference type="PROSITE" id="PS51898">
    <property type="entry name" value="TYR_RECOMBINASE"/>
    <property type="match status" value="1"/>
</dbReference>
<dbReference type="InterPro" id="IPR044068">
    <property type="entry name" value="CB"/>
</dbReference>
<dbReference type="PANTHER" id="PTHR30349">
    <property type="entry name" value="PHAGE INTEGRASE-RELATED"/>
    <property type="match status" value="1"/>
</dbReference>
<reference evidence="7 8" key="1">
    <citation type="submission" date="2019-09" db="EMBL/GenBank/DDBJ databases">
        <title>Paraburkholderia podalyriae sp. nov., A South African Podalyria-associated rhizobium.</title>
        <authorList>
            <person name="Mavima L."/>
            <person name="Beukes C.W."/>
            <person name="Palmer M."/>
            <person name="De Meyer S.E."/>
            <person name="James E.K."/>
            <person name="Maluk M."/>
            <person name="Avontuur J.R."/>
            <person name="Chan W.Y."/>
            <person name="Venter S.N."/>
            <person name="Steenkamp E.T."/>
        </authorList>
    </citation>
    <scope>NUCLEOTIDE SEQUENCE [LARGE SCALE GENOMIC DNA]</scope>
    <source>
        <strain evidence="7 8">WC7.3b</strain>
    </source>
</reference>
<dbReference type="InterPro" id="IPR004107">
    <property type="entry name" value="Integrase_SAM-like_N"/>
</dbReference>
<keyword evidence="1" id="KW-0229">DNA integration</keyword>
<dbReference type="PANTHER" id="PTHR30349:SF90">
    <property type="entry name" value="TYROSINE RECOMBINASE XERD"/>
    <property type="match status" value="1"/>
</dbReference>
<dbReference type="Pfam" id="PF02899">
    <property type="entry name" value="Phage_int_SAM_1"/>
    <property type="match status" value="1"/>
</dbReference>
<dbReference type="InterPro" id="IPR050090">
    <property type="entry name" value="Tyrosine_recombinase_XerCD"/>
</dbReference>